<keyword evidence="3" id="KW-0812">Transmembrane</keyword>
<comment type="subcellular location">
    <subcellularLocation>
        <location evidence="1">Membrane</location>
        <topology evidence="1">Multi-pass membrane protein</topology>
    </subcellularLocation>
</comment>
<feature type="region of interest" description="Disordered" evidence="2">
    <location>
        <begin position="267"/>
        <end position="318"/>
    </location>
</feature>
<proteinExistence type="predicted"/>
<feature type="domain" description="Major facilitator superfamily (MFS) profile" evidence="4">
    <location>
        <begin position="714"/>
        <end position="901"/>
    </location>
</feature>
<feature type="transmembrane region" description="Helical" evidence="3">
    <location>
        <begin position="151"/>
        <end position="171"/>
    </location>
</feature>
<feature type="transmembrane region" description="Helical" evidence="3">
    <location>
        <begin position="213"/>
        <end position="233"/>
    </location>
</feature>
<keyword evidence="3" id="KW-1133">Transmembrane helix</keyword>
<feature type="transmembrane region" description="Helical" evidence="3">
    <location>
        <begin position="779"/>
        <end position="799"/>
    </location>
</feature>
<feature type="compositionally biased region" description="Polar residues" evidence="2">
    <location>
        <begin position="12"/>
        <end position="40"/>
    </location>
</feature>
<evidence type="ECO:0000256" key="2">
    <source>
        <dbReference type="SAM" id="MobiDB-lite"/>
    </source>
</evidence>
<reference evidence="6" key="1">
    <citation type="submission" date="2025-08" db="UniProtKB">
        <authorList>
            <consortium name="RefSeq"/>
        </authorList>
    </citation>
    <scope>IDENTIFICATION</scope>
</reference>
<dbReference type="PANTHER" id="PTHR11360:SF286">
    <property type="entry name" value="GH22266P"/>
    <property type="match status" value="1"/>
</dbReference>
<evidence type="ECO:0000259" key="4">
    <source>
        <dbReference type="PROSITE" id="PS50850"/>
    </source>
</evidence>
<evidence type="ECO:0000256" key="1">
    <source>
        <dbReference type="ARBA" id="ARBA00004141"/>
    </source>
</evidence>
<dbReference type="InterPro" id="IPR011701">
    <property type="entry name" value="MFS"/>
</dbReference>
<feature type="transmembrane region" description="Helical" evidence="3">
    <location>
        <begin position="805"/>
        <end position="828"/>
    </location>
</feature>
<feature type="region of interest" description="Disordered" evidence="2">
    <location>
        <begin position="491"/>
        <end position="512"/>
    </location>
</feature>
<feature type="transmembrane region" description="Helical" evidence="3">
    <location>
        <begin position="749"/>
        <end position="767"/>
    </location>
</feature>
<feature type="transmembrane region" description="Helical" evidence="3">
    <location>
        <begin position="868"/>
        <end position="889"/>
    </location>
</feature>
<dbReference type="RefSeq" id="XP_005105740.1">
    <property type="nucleotide sequence ID" value="XM_005105683.3"/>
</dbReference>
<evidence type="ECO:0000256" key="3">
    <source>
        <dbReference type="SAM" id="Phobius"/>
    </source>
</evidence>
<keyword evidence="3" id="KW-0472">Membrane</keyword>
<feature type="compositionally biased region" description="Low complexity" evidence="2">
    <location>
        <begin position="49"/>
        <end position="74"/>
    </location>
</feature>
<keyword evidence="5" id="KW-1185">Reference proteome</keyword>
<dbReference type="InterPro" id="IPR050327">
    <property type="entry name" value="Proton-linked_MCT"/>
</dbReference>
<feature type="transmembrane region" description="Helical" evidence="3">
    <location>
        <begin position="245"/>
        <end position="263"/>
    </location>
</feature>
<dbReference type="Pfam" id="PF07690">
    <property type="entry name" value="MFS_1"/>
    <property type="match status" value="2"/>
</dbReference>
<feature type="transmembrane region" description="Helical" evidence="3">
    <location>
        <begin position="120"/>
        <end position="139"/>
    </location>
</feature>
<evidence type="ECO:0000313" key="5">
    <source>
        <dbReference type="Proteomes" id="UP000694888"/>
    </source>
</evidence>
<dbReference type="Gene3D" id="1.20.1250.20">
    <property type="entry name" value="MFS general substrate transporter like domains"/>
    <property type="match status" value="2"/>
</dbReference>
<sequence length="901" mass="99094">MESKCEAIRFSGSGTVADSSYNDNESRLTIRSANNGTSGHSVADDDADSGTPSDDGGNHPSISTSCSNSTSSNDVSSITMTNLDGRYGWVIVIASFFNAFIIDGIGSCFGLVFPYVVEKFQMSALVTSFAGSLFLALLIMGSVSAELVRRFGFRSVSMLGGVLSCVAFVASVFSPNIIVFILTYGLMAGCSCGLVFLPSVVIVNCYFHEKRGLANGIITSGSGAGLLCLAPFINFLLERYHLEGTVLILAGILLNMCVFSSLYRPPSMRTSRKTGEQGGRKDGCCSKESELSGDFQRKEDGVPRSDRPTSECWNERPPLLNESKDEQCLVFEDDGIESVNIDRTDKPTKPTSLSLLKDNTSLPYSQHSRQDINSKEIAQNNINSARESMPTFDNVQTRLFSRANSDHAQLFSYIEPHFGSQRLDRTCLESRKVPWRSEHVLHTNHQQQLEYPHPLPHSVYNLPTLMKNVKHRYLIHRSVSGERCQKLLSSHNTANHESNHDNYRSQRSHNHLFPPDHGSNLYLTGSISTLRDLHYKHLYNQFSSKASTLPFHVQRRDSVKFPKDESSVDGEDTILTTEAEGSSVDKKFTALSHDRKASLSTQPPVSSSSEVLTKIISRAMKDIPRDSYLKLSEPANKEGNIIVPETENKPSTSQATFHKTELHNSNQSFYEPFHISIESINSEKPCLVPAESESESETLPVSGFTTRQLLRMPAFHLFCLGASLVQFGYPIAGAFLADYAYQHGLASSDAAILMILLGSLNICGRLLSGAMASFSLDPLLINNLSLLLGGVVCLMSPLYTQFWSLCLLAALFGFFLGFFAPLQPLIVVEYFGLDSLGSAFGFLTTVKGLASMLGAPLAGWIYDMSGNYAWSFVFAGACFVLSALVHFLMPCSRPKIKKNYL</sequence>
<name>A0ABM0K0B2_APLCA</name>
<protein>
    <submittedName>
        <fullName evidence="6">Uncharacterized protein LOC101851361</fullName>
    </submittedName>
</protein>
<feature type="compositionally biased region" description="Basic and acidic residues" evidence="2">
    <location>
        <begin position="273"/>
        <end position="309"/>
    </location>
</feature>
<feature type="transmembrane region" description="Helical" evidence="3">
    <location>
        <begin position="177"/>
        <end position="201"/>
    </location>
</feature>
<evidence type="ECO:0000313" key="6">
    <source>
        <dbReference type="RefSeq" id="XP_005105740.1"/>
    </source>
</evidence>
<organism evidence="5 6">
    <name type="scientific">Aplysia californica</name>
    <name type="common">California sea hare</name>
    <dbReference type="NCBI Taxonomy" id="6500"/>
    <lineage>
        <taxon>Eukaryota</taxon>
        <taxon>Metazoa</taxon>
        <taxon>Spiralia</taxon>
        <taxon>Lophotrochozoa</taxon>
        <taxon>Mollusca</taxon>
        <taxon>Gastropoda</taxon>
        <taxon>Heterobranchia</taxon>
        <taxon>Euthyneura</taxon>
        <taxon>Tectipleura</taxon>
        <taxon>Aplysiida</taxon>
        <taxon>Aplysioidea</taxon>
        <taxon>Aplysiidae</taxon>
        <taxon>Aplysia</taxon>
    </lineage>
</organism>
<dbReference type="InterPro" id="IPR020846">
    <property type="entry name" value="MFS_dom"/>
</dbReference>
<feature type="transmembrane region" description="Helical" evidence="3">
    <location>
        <begin position="87"/>
        <end position="114"/>
    </location>
</feature>
<feature type="transmembrane region" description="Helical" evidence="3">
    <location>
        <begin position="840"/>
        <end position="862"/>
    </location>
</feature>
<gene>
    <name evidence="6" type="primary">LOC101851361</name>
</gene>
<feature type="transmembrane region" description="Helical" evidence="3">
    <location>
        <begin position="714"/>
        <end position="737"/>
    </location>
</feature>
<dbReference type="GeneID" id="101851361"/>
<dbReference type="SUPFAM" id="SSF103473">
    <property type="entry name" value="MFS general substrate transporter"/>
    <property type="match status" value="2"/>
</dbReference>
<dbReference type="InterPro" id="IPR036259">
    <property type="entry name" value="MFS_trans_sf"/>
</dbReference>
<dbReference type="Proteomes" id="UP000694888">
    <property type="component" value="Unplaced"/>
</dbReference>
<feature type="region of interest" description="Disordered" evidence="2">
    <location>
        <begin position="1"/>
        <end position="74"/>
    </location>
</feature>
<accession>A0ABM0K0B2</accession>
<dbReference type="PANTHER" id="PTHR11360">
    <property type="entry name" value="MONOCARBOXYLATE TRANSPORTER"/>
    <property type="match status" value="1"/>
</dbReference>
<dbReference type="PROSITE" id="PS50850">
    <property type="entry name" value="MFS"/>
    <property type="match status" value="1"/>
</dbReference>